<protein>
    <submittedName>
        <fullName evidence="1">IS4 transposase</fullName>
    </submittedName>
</protein>
<keyword evidence="2" id="KW-1185">Reference proteome</keyword>
<reference evidence="1 2" key="1">
    <citation type="submission" date="2017-11" db="EMBL/GenBank/DDBJ databases">
        <title>Complete genome of a free-living desiccation-tolerant cyanobacterium and its photosynthetic adaptation to extreme terrestrial habitat.</title>
        <authorList>
            <person name="Shang J."/>
        </authorList>
    </citation>
    <scope>NUCLEOTIDE SEQUENCE [LARGE SCALE GENOMIC DNA]</scope>
    <source>
        <strain evidence="1 2">CCNUN1</strain>
    </source>
</reference>
<dbReference type="OrthoDB" id="50312at1161"/>
<evidence type="ECO:0000313" key="1">
    <source>
        <dbReference type="EMBL" id="AUB41693.1"/>
    </source>
</evidence>
<sequence length="52" mass="6096">MSISLHLNPYGISAKTASERDYDRIPHQRFFDPIVTLWAFLSQILDTDKSWN</sequence>
<dbReference type="Proteomes" id="UP000232003">
    <property type="component" value="Chromosome"/>
</dbReference>
<dbReference type="AlphaFoldDB" id="A0A2K8T250"/>
<dbReference type="KEGG" id="nfl:COO91_07749"/>
<name>A0A2K8T250_9NOSO</name>
<proteinExistence type="predicted"/>
<accession>A0A2K8T250</accession>
<organism evidence="1 2">
    <name type="scientific">Nostoc flagelliforme CCNUN1</name>
    <dbReference type="NCBI Taxonomy" id="2038116"/>
    <lineage>
        <taxon>Bacteria</taxon>
        <taxon>Bacillati</taxon>
        <taxon>Cyanobacteriota</taxon>
        <taxon>Cyanophyceae</taxon>
        <taxon>Nostocales</taxon>
        <taxon>Nostocaceae</taxon>
        <taxon>Nostoc</taxon>
    </lineage>
</organism>
<dbReference type="EMBL" id="CP024785">
    <property type="protein sequence ID" value="AUB41693.1"/>
    <property type="molecule type" value="Genomic_DNA"/>
</dbReference>
<evidence type="ECO:0000313" key="2">
    <source>
        <dbReference type="Proteomes" id="UP000232003"/>
    </source>
</evidence>
<gene>
    <name evidence="1" type="ORF">COO91_07749</name>
</gene>
<dbReference type="RefSeq" id="WP_157816710.1">
    <property type="nucleotide sequence ID" value="NZ_CAWNNC010000001.1"/>
</dbReference>